<accession>A0AAE0E2T5</accession>
<keyword evidence="1" id="KW-0812">Transmembrane</keyword>
<proteinExistence type="predicted"/>
<dbReference type="EMBL" id="JANJYJ010000006">
    <property type="protein sequence ID" value="KAK3205136.1"/>
    <property type="molecule type" value="Genomic_DNA"/>
</dbReference>
<evidence type="ECO:0000256" key="1">
    <source>
        <dbReference type="SAM" id="Phobius"/>
    </source>
</evidence>
<keyword evidence="1" id="KW-1133">Transmembrane helix</keyword>
<keyword evidence="1" id="KW-0472">Membrane</keyword>
<keyword evidence="3" id="KW-1185">Reference proteome</keyword>
<reference evidence="2" key="1">
    <citation type="journal article" date="2023" name="Plant J.">
        <title>Genome sequences and population genomics provide insights into the demographic history, inbreeding, and mutation load of two 'living fossil' tree species of Dipteronia.</title>
        <authorList>
            <person name="Feng Y."/>
            <person name="Comes H.P."/>
            <person name="Chen J."/>
            <person name="Zhu S."/>
            <person name="Lu R."/>
            <person name="Zhang X."/>
            <person name="Li P."/>
            <person name="Qiu J."/>
            <person name="Olsen K.M."/>
            <person name="Qiu Y."/>
        </authorList>
    </citation>
    <scope>NUCLEOTIDE SEQUENCE</scope>
    <source>
        <strain evidence="2">NBL</strain>
    </source>
</reference>
<evidence type="ECO:0000313" key="2">
    <source>
        <dbReference type="EMBL" id="KAK3205136.1"/>
    </source>
</evidence>
<evidence type="ECO:0000313" key="3">
    <source>
        <dbReference type="Proteomes" id="UP001281410"/>
    </source>
</evidence>
<dbReference type="AlphaFoldDB" id="A0AAE0E2T5"/>
<evidence type="ECO:0008006" key="4">
    <source>
        <dbReference type="Google" id="ProtNLM"/>
    </source>
</evidence>
<name>A0AAE0E2T5_9ROSI</name>
<feature type="transmembrane region" description="Helical" evidence="1">
    <location>
        <begin position="25"/>
        <end position="49"/>
    </location>
</feature>
<gene>
    <name evidence="2" type="ORF">Dsin_019182</name>
</gene>
<dbReference type="Proteomes" id="UP001281410">
    <property type="component" value="Unassembled WGS sequence"/>
</dbReference>
<protein>
    <recommendedName>
        <fullName evidence="4">RNase H type-1 domain-containing protein</fullName>
    </recommendedName>
</protein>
<sequence>MKNRLKTKTKFCFPTKLSSKIDEELAFGLIPLLCFLPSFYWVSSFLLYAQIALKYLAIQWMKISLPAIAMEELSQLLSFQITSIQGDDLALLRVIFWRIWCLRNQLLHSNSGGSLKDVVDWSHNNILALFKEANVVDPDQLINEGSIISADVGLGLSDILHNLRNVDIRSIQFVSRKANMFAHTLSKLVLSVYHDCFWVEEYPPCIALVW</sequence>
<organism evidence="2 3">
    <name type="scientific">Dipteronia sinensis</name>
    <dbReference type="NCBI Taxonomy" id="43782"/>
    <lineage>
        <taxon>Eukaryota</taxon>
        <taxon>Viridiplantae</taxon>
        <taxon>Streptophyta</taxon>
        <taxon>Embryophyta</taxon>
        <taxon>Tracheophyta</taxon>
        <taxon>Spermatophyta</taxon>
        <taxon>Magnoliopsida</taxon>
        <taxon>eudicotyledons</taxon>
        <taxon>Gunneridae</taxon>
        <taxon>Pentapetalae</taxon>
        <taxon>rosids</taxon>
        <taxon>malvids</taxon>
        <taxon>Sapindales</taxon>
        <taxon>Sapindaceae</taxon>
        <taxon>Hippocastanoideae</taxon>
        <taxon>Acereae</taxon>
        <taxon>Dipteronia</taxon>
    </lineage>
</organism>
<comment type="caution">
    <text evidence="2">The sequence shown here is derived from an EMBL/GenBank/DDBJ whole genome shotgun (WGS) entry which is preliminary data.</text>
</comment>